<protein>
    <recommendedName>
        <fullName evidence="6">S-protein homolog</fullName>
    </recommendedName>
</protein>
<name>A0A834HDH3_RHOSS</name>
<sequence length="281" mass="32057">MKYYFLPLAIVAFHFVCMQTLSHEEQDLIVLLPPRKISIRYISTAGPLNFRCASKYDDTKQQTLLYNQEFHWEFDPYFTKDIPNYLCHFSVGAVEKTFIIYNLLFDKRCTRNDSHVCYWLVSSSGFALGNDGVSYNLYKTHCSLTNADVETVGFRSPVASRIRIKRKLTEMIQLTIVNSETSGLGIPLKVTEVRCGLPEVGSELPTNFLIIVEVMCSEIICLWICDGALQNARDSAEDVYCNHFGKLETSFVVVAPLFVCKRRAVLGLRREVRSESCIVML</sequence>
<evidence type="ECO:0000256" key="5">
    <source>
        <dbReference type="ARBA" id="ARBA00022729"/>
    </source>
</evidence>
<dbReference type="OrthoDB" id="10417811at2759"/>
<evidence type="ECO:0000256" key="4">
    <source>
        <dbReference type="ARBA" id="ARBA00022525"/>
    </source>
</evidence>
<keyword evidence="8" id="KW-1185">Reference proteome</keyword>
<evidence type="ECO:0000256" key="6">
    <source>
        <dbReference type="RuleBase" id="RU367044"/>
    </source>
</evidence>
<accession>A0A834HDH3</accession>
<keyword evidence="4 6" id="KW-0964">Secreted</keyword>
<evidence type="ECO:0000256" key="2">
    <source>
        <dbReference type="ARBA" id="ARBA00005581"/>
    </source>
</evidence>
<feature type="chain" id="PRO_5036517380" description="S-protein homolog" evidence="6">
    <location>
        <begin position="23"/>
        <end position="281"/>
    </location>
</feature>
<evidence type="ECO:0000313" key="8">
    <source>
        <dbReference type="Proteomes" id="UP000626092"/>
    </source>
</evidence>
<feature type="signal peptide" evidence="6">
    <location>
        <begin position="1"/>
        <end position="22"/>
    </location>
</feature>
<dbReference type="Pfam" id="PF05938">
    <property type="entry name" value="Self-incomp_S1"/>
    <property type="match status" value="1"/>
</dbReference>
<dbReference type="EMBL" id="WJXA01000002">
    <property type="protein sequence ID" value="KAF7150186.1"/>
    <property type="molecule type" value="Genomic_DNA"/>
</dbReference>
<comment type="caution">
    <text evidence="7">The sequence shown here is derived from an EMBL/GenBank/DDBJ whole genome shotgun (WGS) entry which is preliminary data.</text>
</comment>
<comment type="similarity">
    <text evidence="2 6">Belongs to the plant self-incompatibility (S1) protein family.</text>
</comment>
<dbReference type="PANTHER" id="PTHR31232">
    <property type="match status" value="1"/>
</dbReference>
<evidence type="ECO:0000256" key="3">
    <source>
        <dbReference type="ARBA" id="ARBA00022471"/>
    </source>
</evidence>
<evidence type="ECO:0000313" key="7">
    <source>
        <dbReference type="EMBL" id="KAF7150186.1"/>
    </source>
</evidence>
<dbReference type="AlphaFoldDB" id="A0A834HDH3"/>
<keyword evidence="5 6" id="KW-0732">Signal</keyword>
<dbReference type="GO" id="GO:0060320">
    <property type="term" value="P:rejection of self pollen"/>
    <property type="evidence" value="ECO:0007669"/>
    <property type="project" value="UniProtKB-KW"/>
</dbReference>
<dbReference type="InterPro" id="IPR010264">
    <property type="entry name" value="Self-incomp_S1"/>
</dbReference>
<gene>
    <name evidence="7" type="ORF">RHSIM_Rhsim02G0048400</name>
</gene>
<evidence type="ECO:0000256" key="1">
    <source>
        <dbReference type="ARBA" id="ARBA00004613"/>
    </source>
</evidence>
<keyword evidence="3 6" id="KW-0713">Self-incompatibility</keyword>
<dbReference type="GO" id="GO:0005576">
    <property type="term" value="C:extracellular region"/>
    <property type="evidence" value="ECO:0007669"/>
    <property type="project" value="UniProtKB-SubCell"/>
</dbReference>
<dbReference type="PANTHER" id="PTHR31232:SF172">
    <property type="entry name" value="S-PROTEIN HOMOLOG"/>
    <property type="match status" value="1"/>
</dbReference>
<reference evidence="7" key="1">
    <citation type="submission" date="2019-11" db="EMBL/GenBank/DDBJ databases">
        <authorList>
            <person name="Liu Y."/>
            <person name="Hou J."/>
            <person name="Li T.-Q."/>
            <person name="Guan C.-H."/>
            <person name="Wu X."/>
            <person name="Wu H.-Z."/>
            <person name="Ling F."/>
            <person name="Zhang R."/>
            <person name="Shi X.-G."/>
            <person name="Ren J.-P."/>
            <person name="Chen E.-F."/>
            <person name="Sun J.-M."/>
        </authorList>
    </citation>
    <scope>NUCLEOTIDE SEQUENCE</scope>
    <source>
        <strain evidence="7">Adult_tree_wgs_1</strain>
        <tissue evidence="7">Leaves</tissue>
    </source>
</reference>
<dbReference type="Proteomes" id="UP000626092">
    <property type="component" value="Unassembled WGS sequence"/>
</dbReference>
<proteinExistence type="inferred from homology"/>
<organism evidence="7 8">
    <name type="scientific">Rhododendron simsii</name>
    <name type="common">Sims's rhododendron</name>
    <dbReference type="NCBI Taxonomy" id="118357"/>
    <lineage>
        <taxon>Eukaryota</taxon>
        <taxon>Viridiplantae</taxon>
        <taxon>Streptophyta</taxon>
        <taxon>Embryophyta</taxon>
        <taxon>Tracheophyta</taxon>
        <taxon>Spermatophyta</taxon>
        <taxon>Magnoliopsida</taxon>
        <taxon>eudicotyledons</taxon>
        <taxon>Gunneridae</taxon>
        <taxon>Pentapetalae</taxon>
        <taxon>asterids</taxon>
        <taxon>Ericales</taxon>
        <taxon>Ericaceae</taxon>
        <taxon>Ericoideae</taxon>
        <taxon>Rhodoreae</taxon>
        <taxon>Rhododendron</taxon>
    </lineage>
</organism>
<comment type="subcellular location">
    <subcellularLocation>
        <location evidence="1 6">Secreted</location>
    </subcellularLocation>
</comment>